<dbReference type="AlphaFoldDB" id="A0AAW8CHY4"/>
<dbReference type="Pfam" id="PF19778">
    <property type="entry name" value="RE_endonuc"/>
    <property type="match status" value="1"/>
</dbReference>
<proteinExistence type="predicted"/>
<accession>A0AAW8CHY4</accession>
<feature type="domain" description="Type III restriction enzyme C-terminal endonuclease" evidence="1">
    <location>
        <begin position="23"/>
        <end position="127"/>
    </location>
</feature>
<dbReference type="RefSeq" id="WP_306349105.1">
    <property type="nucleotide sequence ID" value="NZ_JASAWV010000004.1"/>
</dbReference>
<evidence type="ECO:0000259" key="1">
    <source>
        <dbReference type="Pfam" id="PF19778"/>
    </source>
</evidence>
<dbReference type="EMBL" id="JASAXT010000004">
    <property type="protein sequence ID" value="MDP8147999.1"/>
    <property type="molecule type" value="Genomic_DNA"/>
</dbReference>
<dbReference type="Proteomes" id="UP001226020">
    <property type="component" value="Unassembled WGS sequence"/>
</dbReference>
<dbReference type="InterPro" id="IPR045572">
    <property type="entry name" value="RE_endonuc_C"/>
</dbReference>
<sequence length="149" mass="17036">MLSEISSADLGLQNDEKISPLESYLFDRVFYDSEIEKENIVNDEIKEVMVFTKIPKNSIKIPVAGGGTYSPDFAYIIKKESGEVLNLVVESKGVESNDILRKEETKKIQHAEQLFKQFGNVLNIKFVSQFNQDKIVELIKCYLQDKIIL</sequence>
<evidence type="ECO:0000313" key="3">
    <source>
        <dbReference type="Proteomes" id="UP001226020"/>
    </source>
</evidence>
<protein>
    <recommendedName>
        <fullName evidence="1">Type III restriction enzyme C-terminal endonuclease domain-containing protein</fullName>
    </recommendedName>
</protein>
<evidence type="ECO:0000313" key="2">
    <source>
        <dbReference type="EMBL" id="MDP8147999.1"/>
    </source>
</evidence>
<reference evidence="2 3" key="1">
    <citation type="journal article" date="2023" name="Front. Microbiol.">
        <title>Phylogeography and host specificity of Pasteurellaceae pathogenic to sea-farmed fish in the north-east Atlantic.</title>
        <authorList>
            <person name="Gulla S."/>
            <person name="Colquhoun D.J."/>
            <person name="Olsen A.B."/>
            <person name="Spilsberg B."/>
            <person name="Lagesen K."/>
            <person name="Aakesson C.P."/>
            <person name="Strom S."/>
            <person name="Manji F."/>
            <person name="Birkbeck T.H."/>
            <person name="Nilsen H.K."/>
        </authorList>
    </citation>
    <scope>NUCLEOTIDE SEQUENCE [LARGE SCALE GENOMIC DNA]</scope>
    <source>
        <strain evidence="2 3">NVIB3131</strain>
    </source>
</reference>
<comment type="caution">
    <text evidence="2">The sequence shown here is derived from an EMBL/GenBank/DDBJ whole genome shotgun (WGS) entry which is preliminary data.</text>
</comment>
<organism evidence="2 3">
    <name type="scientific">Phocoenobacter atlanticus subsp. atlanticus</name>
    <dbReference type="NCBI Taxonomy" id="3061285"/>
    <lineage>
        <taxon>Bacteria</taxon>
        <taxon>Pseudomonadati</taxon>
        <taxon>Pseudomonadota</taxon>
        <taxon>Gammaproteobacteria</taxon>
        <taxon>Pasteurellales</taxon>
        <taxon>Pasteurellaceae</taxon>
        <taxon>Phocoenobacter</taxon>
        <taxon>Phocoenobacter atlanticus</taxon>
    </lineage>
</organism>
<dbReference type="GO" id="GO:0015668">
    <property type="term" value="F:type III site-specific deoxyribonuclease activity"/>
    <property type="evidence" value="ECO:0007669"/>
    <property type="project" value="InterPro"/>
</dbReference>
<keyword evidence="3" id="KW-1185">Reference proteome</keyword>
<name>A0AAW8CHY4_9PAST</name>
<gene>
    <name evidence="2" type="ORF">QJU57_02750</name>
</gene>